<protein>
    <submittedName>
        <fullName evidence="1">Uncharacterized protein</fullName>
    </submittedName>
</protein>
<organism evidence="1 2">
    <name type="scientific">Pendulispora albinea</name>
    <dbReference type="NCBI Taxonomy" id="2741071"/>
    <lineage>
        <taxon>Bacteria</taxon>
        <taxon>Pseudomonadati</taxon>
        <taxon>Myxococcota</taxon>
        <taxon>Myxococcia</taxon>
        <taxon>Myxococcales</taxon>
        <taxon>Sorangiineae</taxon>
        <taxon>Pendulisporaceae</taxon>
        <taxon>Pendulispora</taxon>
    </lineage>
</organism>
<name>A0ABZ2MA95_9BACT</name>
<dbReference type="EMBL" id="CP089984">
    <property type="protein sequence ID" value="WXB19415.1"/>
    <property type="molecule type" value="Genomic_DNA"/>
</dbReference>
<evidence type="ECO:0000313" key="2">
    <source>
        <dbReference type="Proteomes" id="UP001370348"/>
    </source>
</evidence>
<accession>A0ABZ2MA95</accession>
<keyword evidence="2" id="KW-1185">Reference proteome</keyword>
<sequence length="245" mass="27276">MVRARIDRGAKQLLGRHVAGSACDARRRIVLRIKAPERPCDSKVCDLDGSRAGEEDVLWFHVPMDDALIMGMRERLRHLDQPSQPLGLTCIGGHGVSEVSSVAQFEDQVRKPPVISRIVNLDDVRMPERRGDARLMEKAPLGLLAVRRGFGGIDANDFERNGTLKGLVFRAVNFTHGATTEELLDPVAIGEHGARRQPRVQMRSGRRKGRIRSSLRSCLVTRRITRKVGRRAGGSRRDVVHDNSS</sequence>
<gene>
    <name evidence="1" type="ORF">LZC94_19560</name>
</gene>
<evidence type="ECO:0000313" key="1">
    <source>
        <dbReference type="EMBL" id="WXB19415.1"/>
    </source>
</evidence>
<proteinExistence type="predicted"/>
<dbReference type="Proteomes" id="UP001370348">
    <property type="component" value="Chromosome"/>
</dbReference>
<reference evidence="1 2" key="1">
    <citation type="submission" date="2021-12" db="EMBL/GenBank/DDBJ databases">
        <title>Discovery of the Pendulisporaceae a myxobacterial family with distinct sporulation behavior and unique specialized metabolism.</title>
        <authorList>
            <person name="Garcia R."/>
            <person name="Popoff A."/>
            <person name="Bader C.D."/>
            <person name="Loehr J."/>
            <person name="Walesch S."/>
            <person name="Walt C."/>
            <person name="Boldt J."/>
            <person name="Bunk B."/>
            <person name="Haeckl F.J.F.P.J."/>
            <person name="Gunesch A.P."/>
            <person name="Birkelbach J."/>
            <person name="Nuebel U."/>
            <person name="Pietschmann T."/>
            <person name="Bach T."/>
            <person name="Mueller R."/>
        </authorList>
    </citation>
    <scope>NUCLEOTIDE SEQUENCE [LARGE SCALE GENOMIC DNA]</scope>
    <source>
        <strain evidence="1 2">MSr11954</strain>
    </source>
</reference>